<keyword evidence="3" id="KW-1185">Reference proteome</keyword>
<organism evidence="2 3">
    <name type="scientific">Monosporascus cannonballus</name>
    <dbReference type="NCBI Taxonomy" id="155416"/>
    <lineage>
        <taxon>Eukaryota</taxon>
        <taxon>Fungi</taxon>
        <taxon>Dikarya</taxon>
        <taxon>Ascomycota</taxon>
        <taxon>Pezizomycotina</taxon>
        <taxon>Sordariomycetes</taxon>
        <taxon>Xylariomycetidae</taxon>
        <taxon>Xylariales</taxon>
        <taxon>Xylariales incertae sedis</taxon>
        <taxon>Monosporascus</taxon>
    </lineage>
</organism>
<dbReference type="EMBL" id="QJNS01000105">
    <property type="protein sequence ID" value="RYO87103.1"/>
    <property type="molecule type" value="Genomic_DNA"/>
</dbReference>
<feature type="compositionally biased region" description="Polar residues" evidence="1">
    <location>
        <begin position="1"/>
        <end position="16"/>
    </location>
</feature>
<name>A0ABY0HAW8_9PEZI</name>
<proteinExistence type="predicted"/>
<comment type="caution">
    <text evidence="2">The sequence shown here is derived from an EMBL/GenBank/DDBJ whole genome shotgun (WGS) entry which is preliminary data.</text>
</comment>
<evidence type="ECO:0000313" key="3">
    <source>
        <dbReference type="Proteomes" id="UP000294003"/>
    </source>
</evidence>
<evidence type="ECO:0000313" key="2">
    <source>
        <dbReference type="EMBL" id="RYO87103.1"/>
    </source>
</evidence>
<feature type="region of interest" description="Disordered" evidence="1">
    <location>
        <begin position="1"/>
        <end position="29"/>
    </location>
</feature>
<dbReference type="Proteomes" id="UP000294003">
    <property type="component" value="Unassembled WGS sequence"/>
</dbReference>
<gene>
    <name evidence="2" type="ORF">DL762_004407</name>
</gene>
<reference evidence="2 3" key="1">
    <citation type="submission" date="2018-06" db="EMBL/GenBank/DDBJ databases">
        <title>Complete Genomes of Monosporascus.</title>
        <authorList>
            <person name="Robinson A.J."/>
            <person name="Natvig D.O."/>
        </authorList>
    </citation>
    <scope>NUCLEOTIDE SEQUENCE [LARGE SCALE GENOMIC DNA]</scope>
    <source>
        <strain evidence="2 3">CBS 609.92</strain>
    </source>
</reference>
<evidence type="ECO:0000256" key="1">
    <source>
        <dbReference type="SAM" id="MobiDB-lite"/>
    </source>
</evidence>
<sequence length="87" mass="9482">MSDTSQNPTYNGNQQPKEQHTYSIGDVGTSSTQKVHEFLRVTNEGGDPITALPFRAASSPQQTVAAHQARAQRSIDESMAKFSGQME</sequence>
<protein>
    <submittedName>
        <fullName evidence="2">Uncharacterized protein</fullName>
    </submittedName>
</protein>
<accession>A0ABY0HAW8</accession>